<evidence type="ECO:0000256" key="2">
    <source>
        <dbReference type="ARBA" id="ARBA00004481"/>
    </source>
</evidence>
<dbReference type="SMART" id="SM00714">
    <property type="entry name" value="LITAF"/>
    <property type="match status" value="1"/>
</dbReference>
<reference evidence="10" key="2">
    <citation type="journal article" date="2007" name="Science">
        <title>Genome sequence of Aedes aegypti, a major arbovirus vector.</title>
        <authorList>
            <person name="Nene V."/>
            <person name="Wortman J.R."/>
            <person name="Lawson D."/>
            <person name="Haas B."/>
            <person name="Kodira C."/>
            <person name="Tu Z.J."/>
            <person name="Loftus B."/>
            <person name="Xi Z."/>
            <person name="Megy K."/>
            <person name="Grabherr M."/>
            <person name="Ren Q."/>
            <person name="Zdobnov E.M."/>
            <person name="Lobo N.F."/>
            <person name="Campbell K.S."/>
            <person name="Brown S.E."/>
            <person name="Bonaldo M.F."/>
            <person name="Zhu J."/>
            <person name="Sinkins S.P."/>
            <person name="Hogenkamp D.G."/>
            <person name="Amedeo P."/>
            <person name="Arensburger P."/>
            <person name="Atkinson P.W."/>
            <person name="Bidwell S."/>
            <person name="Biedler J."/>
            <person name="Birney E."/>
            <person name="Bruggner R.V."/>
            <person name="Costas J."/>
            <person name="Coy M.R."/>
            <person name="Crabtree J."/>
            <person name="Crawford M."/>
            <person name="Debruyn B."/>
            <person name="Decaprio D."/>
            <person name="Eiglmeier K."/>
            <person name="Eisenstadt E."/>
            <person name="El-Dorry H."/>
            <person name="Gelbart W.M."/>
            <person name="Gomes S.L."/>
            <person name="Hammond M."/>
            <person name="Hannick L.I."/>
            <person name="Hogan J.R."/>
            <person name="Holmes M.H."/>
            <person name="Jaffe D."/>
            <person name="Johnston J.S."/>
            <person name="Kennedy R.C."/>
            <person name="Koo H."/>
            <person name="Kravitz S."/>
            <person name="Kriventseva E.V."/>
            <person name="Kulp D."/>
            <person name="Labutti K."/>
            <person name="Lee E."/>
            <person name="Li S."/>
            <person name="Lovin D.D."/>
            <person name="Mao C."/>
            <person name="Mauceli E."/>
            <person name="Menck C.F."/>
            <person name="Miller J.R."/>
            <person name="Montgomery P."/>
            <person name="Mori A."/>
            <person name="Nascimento A.L."/>
            <person name="Naveira H.F."/>
            <person name="Nusbaum C."/>
            <person name="O'leary S."/>
            <person name="Orvis J."/>
            <person name="Pertea M."/>
            <person name="Quesneville H."/>
            <person name="Reidenbach K.R."/>
            <person name="Rogers Y.H."/>
            <person name="Roth C.W."/>
            <person name="Schneider J.R."/>
            <person name="Schatz M."/>
            <person name="Shumway M."/>
            <person name="Stanke M."/>
            <person name="Stinson E.O."/>
            <person name="Tubio J.M."/>
            <person name="Vanzee J.P."/>
            <person name="Verjovski-Almeida S."/>
            <person name="Werner D."/>
            <person name="White O."/>
            <person name="Wyder S."/>
            <person name="Zeng Q."/>
            <person name="Zhao Q."/>
            <person name="Zhao Y."/>
            <person name="Hill C.A."/>
            <person name="Raikhel A.S."/>
            <person name="Soares M.B."/>
            <person name="Knudson D.L."/>
            <person name="Lee N.H."/>
            <person name="Galagan J."/>
            <person name="Salzberg S.L."/>
            <person name="Paulsen I.T."/>
            <person name="Dimopoulos G."/>
            <person name="Collins F.H."/>
            <person name="Birren B."/>
            <person name="Fraser-Liggett C.M."/>
            <person name="Severson D.W."/>
        </authorList>
    </citation>
    <scope>NUCLEOTIDE SEQUENCE [LARGE SCALE GENOMIC DNA]</scope>
    <source>
        <strain evidence="10">Liverpool</strain>
    </source>
</reference>
<evidence type="ECO:0000313" key="11">
    <source>
        <dbReference type="Proteomes" id="UP000682892"/>
    </source>
</evidence>
<evidence type="ECO:0000256" key="5">
    <source>
        <dbReference type="ARBA" id="ARBA00022723"/>
    </source>
</evidence>
<dbReference type="AlphaFoldDB" id="Q172M2"/>
<dbReference type="PANTHER" id="PTHR23292:SF14">
    <property type="entry name" value="FI16615P1-RELATED"/>
    <property type="match status" value="1"/>
</dbReference>
<evidence type="ECO:0000256" key="3">
    <source>
        <dbReference type="ARBA" id="ARBA00004630"/>
    </source>
</evidence>
<dbReference type="HOGENOM" id="CLU_095549_4_0_1"/>
<proteinExistence type="inferred from homology"/>
<dbReference type="VEuPathDB" id="VectorBase:AAEL007344"/>
<dbReference type="PaxDb" id="7159-AAEL007344-PA"/>
<dbReference type="OrthoDB" id="5599753at2759"/>
<evidence type="ECO:0000256" key="8">
    <source>
        <dbReference type="SAM" id="MobiDB-lite"/>
    </source>
</evidence>
<dbReference type="Pfam" id="PF10601">
    <property type="entry name" value="zf-LITAF-like"/>
    <property type="match status" value="1"/>
</dbReference>
<evidence type="ECO:0000256" key="4">
    <source>
        <dbReference type="ARBA" id="ARBA00005975"/>
    </source>
</evidence>
<dbReference type="InterPro" id="IPR006629">
    <property type="entry name" value="LITAF"/>
</dbReference>
<dbReference type="OMA" id="TKTHLCA"/>
<evidence type="ECO:0000256" key="6">
    <source>
        <dbReference type="ARBA" id="ARBA00022833"/>
    </source>
</evidence>
<dbReference type="STRING" id="7159.Q172M2"/>
<evidence type="ECO:0000256" key="1">
    <source>
        <dbReference type="ARBA" id="ARBA00004414"/>
    </source>
</evidence>
<dbReference type="eggNOG" id="ENOG502S710">
    <property type="taxonomic scope" value="Eukaryota"/>
</dbReference>
<keyword evidence="7" id="KW-0472">Membrane</keyword>
<feature type="compositionally biased region" description="Polar residues" evidence="8">
    <location>
        <begin position="44"/>
        <end position="63"/>
    </location>
</feature>
<protein>
    <submittedName>
        <fullName evidence="10">AAEL007344-PA</fullName>
    </submittedName>
</protein>
<comment type="similarity">
    <text evidence="4">Belongs to the CDIP1/LITAF family.</text>
</comment>
<gene>
    <name evidence="10" type="ORF">AaeL_AAEL007344</name>
</gene>
<dbReference type="KEGG" id="aag:5569048"/>
<dbReference type="PANTHER" id="PTHR23292">
    <property type="entry name" value="LIPOPOLYSACCHARIDE-INDUCED TUMOR NECROSIS FACTOR-ALPHA FACTOR"/>
    <property type="match status" value="1"/>
</dbReference>
<feature type="domain" description="LITAF" evidence="9">
    <location>
        <begin position="53"/>
        <end position="136"/>
    </location>
</feature>
<organism evidence="10 11">
    <name type="scientific">Aedes aegypti</name>
    <name type="common">Yellowfever mosquito</name>
    <name type="synonym">Culex aegypti</name>
    <dbReference type="NCBI Taxonomy" id="7159"/>
    <lineage>
        <taxon>Eukaryota</taxon>
        <taxon>Metazoa</taxon>
        <taxon>Ecdysozoa</taxon>
        <taxon>Arthropoda</taxon>
        <taxon>Hexapoda</taxon>
        <taxon>Insecta</taxon>
        <taxon>Pterygota</taxon>
        <taxon>Neoptera</taxon>
        <taxon>Endopterygota</taxon>
        <taxon>Diptera</taxon>
        <taxon>Nematocera</taxon>
        <taxon>Culicoidea</taxon>
        <taxon>Culicidae</taxon>
        <taxon>Culicinae</taxon>
        <taxon>Aedini</taxon>
        <taxon>Aedes</taxon>
        <taxon>Stegomyia</taxon>
    </lineage>
</organism>
<dbReference type="PhylomeDB" id="Q172M2"/>
<reference evidence="10" key="1">
    <citation type="submission" date="2005-10" db="EMBL/GenBank/DDBJ databases">
        <authorList>
            <person name="Loftus B.J."/>
            <person name="Nene V.M."/>
            <person name="Hannick L.I."/>
            <person name="Bidwell S."/>
            <person name="Haas B."/>
            <person name="Amedeo P."/>
            <person name="Orvis J."/>
            <person name="Wortman J.R."/>
            <person name="White O.R."/>
            <person name="Salzberg S."/>
            <person name="Shumway M."/>
            <person name="Koo H."/>
            <person name="Zhao Y."/>
            <person name="Holmes M."/>
            <person name="Miller J."/>
            <person name="Schatz M."/>
            <person name="Pop M."/>
            <person name="Pai G."/>
            <person name="Utterback T."/>
            <person name="Rogers Y.-H."/>
            <person name="Kravitz S."/>
            <person name="Fraser C.M."/>
        </authorList>
    </citation>
    <scope>NUCLEOTIDE SEQUENCE</scope>
    <source>
        <strain evidence="10">Liverpool</strain>
    </source>
</reference>
<reference evidence="10" key="3">
    <citation type="submission" date="2012-09" db="EMBL/GenBank/DDBJ databases">
        <authorList>
            <consortium name="VectorBase"/>
        </authorList>
    </citation>
    <scope>NUCLEOTIDE SEQUENCE</scope>
    <source>
        <strain evidence="10">Liverpool</strain>
    </source>
</reference>
<keyword evidence="5" id="KW-0479">Metal-binding</keyword>
<dbReference type="GO" id="GO:0005765">
    <property type="term" value="C:lysosomal membrane"/>
    <property type="evidence" value="ECO:0007669"/>
    <property type="project" value="UniProtKB-SubCell"/>
</dbReference>
<dbReference type="InterPro" id="IPR037519">
    <property type="entry name" value="LITAF_fam"/>
</dbReference>
<sequence>MVSEVLKFSSSSSSSLASEKTNPPTYDQIHNPTPTAYPHPEQPAASTSFNTSQPTTVIISSPNVGPDPTTMVCPSCRATIVTRLEYETTTKTHICAALLCLFICWPCVCIPYCSTSCRDANHYCPNCGSFIGTYKK</sequence>
<dbReference type="GO" id="GO:0008270">
    <property type="term" value="F:zinc ion binding"/>
    <property type="evidence" value="ECO:0007669"/>
    <property type="project" value="TreeGrafter"/>
</dbReference>
<evidence type="ECO:0000259" key="9">
    <source>
        <dbReference type="PROSITE" id="PS51837"/>
    </source>
</evidence>
<dbReference type="PROSITE" id="PS51837">
    <property type="entry name" value="LITAF"/>
    <property type="match status" value="1"/>
</dbReference>
<feature type="compositionally biased region" description="Polar residues" evidence="8">
    <location>
        <begin position="16"/>
        <end position="34"/>
    </location>
</feature>
<name>Q172M2_AEDAE</name>
<accession>Q172M2</accession>
<evidence type="ECO:0000256" key="7">
    <source>
        <dbReference type="ARBA" id="ARBA00023136"/>
    </source>
</evidence>
<comment type="subcellular location">
    <subcellularLocation>
        <location evidence="2">Endosome membrane</location>
        <topology evidence="2">Peripheral membrane protein</topology>
    </subcellularLocation>
    <subcellularLocation>
        <location evidence="1">Late endosome membrane</location>
    </subcellularLocation>
    <subcellularLocation>
        <location evidence="3">Lysosome membrane</location>
        <topology evidence="3">Peripheral membrane protein</topology>
        <orientation evidence="3">Cytoplasmic side</orientation>
    </subcellularLocation>
</comment>
<dbReference type="EMBL" id="CH477434">
    <property type="protein sequence ID" value="EAT40986.1"/>
    <property type="molecule type" value="Genomic_DNA"/>
</dbReference>
<dbReference type="Proteomes" id="UP000682892">
    <property type="component" value="Unassembled WGS sequence"/>
</dbReference>
<feature type="region of interest" description="Disordered" evidence="8">
    <location>
        <begin position="1"/>
        <end position="63"/>
    </location>
</feature>
<keyword evidence="6" id="KW-0862">Zinc</keyword>
<evidence type="ECO:0000313" key="10">
    <source>
        <dbReference type="EMBL" id="EAT40986.1"/>
    </source>
</evidence>
<dbReference type="GO" id="GO:0031902">
    <property type="term" value="C:late endosome membrane"/>
    <property type="evidence" value="ECO:0007669"/>
    <property type="project" value="UniProtKB-SubCell"/>
</dbReference>